<dbReference type="SUPFAM" id="SSF52266">
    <property type="entry name" value="SGNH hydrolase"/>
    <property type="match status" value="1"/>
</dbReference>
<dbReference type="InterPro" id="IPR040794">
    <property type="entry name" value="CE2_N"/>
</dbReference>
<dbReference type="InterPro" id="IPR037461">
    <property type="entry name" value="CtCE2-like_dom"/>
</dbReference>
<dbReference type="RefSeq" id="WP_252166834.1">
    <property type="nucleotide sequence ID" value="NZ_CP084930.1"/>
</dbReference>
<keyword evidence="5" id="KW-1185">Reference proteome</keyword>
<dbReference type="InterPro" id="IPR013830">
    <property type="entry name" value="SGNH_hydro"/>
</dbReference>
<evidence type="ECO:0000313" key="5">
    <source>
        <dbReference type="Proteomes" id="UP001056937"/>
    </source>
</evidence>
<dbReference type="CDD" id="cd01831">
    <property type="entry name" value="Endoglucanase_E_like"/>
    <property type="match status" value="1"/>
</dbReference>
<dbReference type="Gene3D" id="3.40.50.1110">
    <property type="entry name" value="SGNH hydrolase"/>
    <property type="match status" value="1"/>
</dbReference>
<feature type="signal peptide" evidence="1">
    <location>
        <begin position="1"/>
        <end position="17"/>
    </location>
</feature>
<feature type="domain" description="Carbohydrate esterase 2 N-terminal" evidence="3">
    <location>
        <begin position="55"/>
        <end position="146"/>
    </location>
</feature>
<evidence type="ECO:0000313" key="4">
    <source>
        <dbReference type="EMBL" id="USI73023.1"/>
    </source>
</evidence>
<evidence type="ECO:0000259" key="3">
    <source>
        <dbReference type="Pfam" id="PF17996"/>
    </source>
</evidence>
<sequence>MTRAWRLGALTAALAIAAAPAPKVAPAEAPPALRALPVVAEGRVVRGGDAAAPVFTRQWPGTAFETGFTGRRAFFRLGAGRVILVASVDGAEIARLTAPAPGLYAVTGLAEGRHRLRVAIVSESQAGPTRFEGFHAGPEARTAPLPAPARRIEFIGDSHTVGYANRSTTRQCDEATVWATTDTDAGLPGQLARLFGATYRVNAISGRGVVRNYNGFAADSLPKAYGKALFGADAPAADDRGWAPQVLVVALGTNDFTTALHAGERWPDRDALHREFEQSYGRFLAQLRARHPDALILVWATDMAEGEIEAEAGAVVRQRQAAGDRAIAFVPVDHLALSSCNQHPSLADDGRIAAALAAEIRARAGWRAPR</sequence>
<dbReference type="EMBL" id="CP084930">
    <property type="protein sequence ID" value="USI73023.1"/>
    <property type="molecule type" value="Genomic_DNA"/>
</dbReference>
<evidence type="ECO:0000256" key="1">
    <source>
        <dbReference type="SAM" id="SignalP"/>
    </source>
</evidence>
<keyword evidence="1" id="KW-0732">Signal</keyword>
<dbReference type="Pfam" id="PF13472">
    <property type="entry name" value="Lipase_GDSL_2"/>
    <property type="match status" value="1"/>
</dbReference>
<accession>A0ABY4X7V7</accession>
<feature type="chain" id="PRO_5046368302" evidence="1">
    <location>
        <begin position="18"/>
        <end position="370"/>
    </location>
</feature>
<organism evidence="4 5">
    <name type="scientific">Sphingomonas morindae</name>
    <dbReference type="NCBI Taxonomy" id="1541170"/>
    <lineage>
        <taxon>Bacteria</taxon>
        <taxon>Pseudomonadati</taxon>
        <taxon>Pseudomonadota</taxon>
        <taxon>Alphaproteobacteria</taxon>
        <taxon>Sphingomonadales</taxon>
        <taxon>Sphingomonadaceae</taxon>
        <taxon>Sphingomonas</taxon>
    </lineage>
</organism>
<dbReference type="PANTHER" id="PTHR37834:SF2">
    <property type="entry name" value="ESTERASE, SGNH HYDROLASE-TYPE"/>
    <property type="match status" value="1"/>
</dbReference>
<protein>
    <submittedName>
        <fullName evidence="4">GDSL-type esterase/lipase family protein</fullName>
    </submittedName>
</protein>
<proteinExistence type="predicted"/>
<feature type="domain" description="SGNH hydrolase-type esterase" evidence="2">
    <location>
        <begin position="154"/>
        <end position="350"/>
    </location>
</feature>
<dbReference type="InterPro" id="IPR036514">
    <property type="entry name" value="SGNH_hydro_sf"/>
</dbReference>
<dbReference type="Pfam" id="PF17996">
    <property type="entry name" value="CE2_N"/>
    <property type="match status" value="1"/>
</dbReference>
<reference evidence="4" key="1">
    <citation type="journal article" date="2022" name="Toxins">
        <title>Genomic Analysis of Sphingopyxis sp. USTB-05 for Biodegrading Cyanobacterial Hepatotoxins.</title>
        <authorList>
            <person name="Liu C."/>
            <person name="Xu Q."/>
            <person name="Zhao Z."/>
            <person name="Zhang H."/>
            <person name="Liu X."/>
            <person name="Yin C."/>
            <person name="Liu Y."/>
            <person name="Yan H."/>
        </authorList>
    </citation>
    <scope>NUCLEOTIDE SEQUENCE</scope>
    <source>
        <strain evidence="4">NBD5</strain>
    </source>
</reference>
<dbReference type="InterPro" id="IPR052762">
    <property type="entry name" value="PCW_deacetylase/CE"/>
</dbReference>
<name>A0ABY4X7V7_9SPHN</name>
<dbReference type="Gene3D" id="2.60.120.260">
    <property type="entry name" value="Galactose-binding domain-like"/>
    <property type="match status" value="1"/>
</dbReference>
<evidence type="ECO:0000259" key="2">
    <source>
        <dbReference type="Pfam" id="PF13472"/>
    </source>
</evidence>
<dbReference type="PANTHER" id="PTHR37834">
    <property type="entry name" value="GDSL-LIKE LIPASE/ACYLHYDROLASE DOMAIN PROTEIN (AFU_ORTHOLOGUE AFUA_2G00620)"/>
    <property type="match status" value="1"/>
</dbReference>
<dbReference type="Proteomes" id="UP001056937">
    <property type="component" value="Chromosome 1"/>
</dbReference>
<gene>
    <name evidence="4" type="ORF">LHA26_00660</name>
</gene>